<dbReference type="SUPFAM" id="SSF55298">
    <property type="entry name" value="YjgF-like"/>
    <property type="match status" value="1"/>
</dbReference>
<dbReference type="Gene3D" id="3.30.1330.40">
    <property type="entry name" value="RutC-like"/>
    <property type="match status" value="1"/>
</dbReference>
<dbReference type="CDD" id="cd06153">
    <property type="entry name" value="YjgF_YER057c_UK114_like_5"/>
    <property type="match status" value="1"/>
</dbReference>
<organism evidence="2 3">
    <name type="scientific">Dechloromonas agitata</name>
    <dbReference type="NCBI Taxonomy" id="73030"/>
    <lineage>
        <taxon>Bacteria</taxon>
        <taxon>Pseudomonadati</taxon>
        <taxon>Pseudomonadota</taxon>
        <taxon>Betaproteobacteria</taxon>
        <taxon>Rhodocyclales</taxon>
        <taxon>Azonexaceae</taxon>
        <taxon>Dechloromonas</taxon>
    </lineage>
</organism>
<dbReference type="Pfam" id="PF21168">
    <property type="entry name" value="FkbO_Hyg5-like_N"/>
    <property type="match status" value="1"/>
</dbReference>
<dbReference type="InterPro" id="IPR049368">
    <property type="entry name" value="FkbO_Hyg5-like_N"/>
</dbReference>
<proteinExistence type="predicted"/>
<feature type="domain" description="Chorismatase FkbO/Hyg5-like N-terminal" evidence="1">
    <location>
        <begin position="55"/>
        <end position="184"/>
    </location>
</feature>
<gene>
    <name evidence="2" type="ORF">HXL68_01565</name>
</gene>
<dbReference type="Proteomes" id="UP000718593">
    <property type="component" value="Unassembled WGS sequence"/>
</dbReference>
<name>A0A930BTY2_9RHOO</name>
<evidence type="ECO:0000313" key="3">
    <source>
        <dbReference type="Proteomes" id="UP000718593"/>
    </source>
</evidence>
<dbReference type="AlphaFoldDB" id="A0A930BTY2"/>
<dbReference type="InterPro" id="IPR035959">
    <property type="entry name" value="RutC-like_sf"/>
</dbReference>
<comment type="caution">
    <text evidence="2">The sequence shown here is derived from an EMBL/GenBank/DDBJ whole genome shotgun (WGS) entry which is preliminary data.</text>
</comment>
<evidence type="ECO:0000313" key="2">
    <source>
        <dbReference type="EMBL" id="MBF1163705.1"/>
    </source>
</evidence>
<accession>A0A930BTY2</accession>
<protein>
    <recommendedName>
        <fullName evidence="1">Chorismatase FkbO/Hyg5-like N-terminal domain-containing protein</fullName>
    </recommendedName>
</protein>
<reference evidence="2" key="1">
    <citation type="submission" date="2020-04" db="EMBL/GenBank/DDBJ databases">
        <title>Deep metagenomics examines the oral microbiome during advanced dental caries in children, revealing novel taxa and co-occurrences with host molecules.</title>
        <authorList>
            <person name="Baker J.L."/>
            <person name="Morton J.T."/>
            <person name="Dinis M."/>
            <person name="Alvarez R."/>
            <person name="Tran N.C."/>
            <person name="Knight R."/>
            <person name="Edlund A."/>
        </authorList>
    </citation>
    <scope>NUCLEOTIDE SEQUENCE</scope>
    <source>
        <strain evidence="2">JCVI_32_bin.24</strain>
    </source>
</reference>
<sequence length="333" mass="35733">MTLRLVSSPSAVARQAGHELGGALLGELPDGAGPAWPVQRICAPLLGTRVPAMHETWLSDLPLQAGCSEGIAWCRTDGVLYGVLELDEADFPGTSGRSALQAASAEAYRRLFRLLDTQNMPHLWRVWNYLADINLETGGLERYRQFNIGRQDAFLECRRGATGNVPAACAIGLAGGPLSIAFMAGTTPAVPVENPRQVSAYNYPADYGPRSPTFSRAVLAYPAGQELLFVSGTASIVGHQTVHPGDVIAQCRESMANIAAVVAEANRCCRSPAFGLAALGYRVYVRHANDFARVRDTLQPLIGGAEVIYVQADICRDDLLLEIEAFASHALEN</sequence>
<evidence type="ECO:0000259" key="1">
    <source>
        <dbReference type="Pfam" id="PF21168"/>
    </source>
</evidence>
<dbReference type="EMBL" id="JABZMI010000011">
    <property type="protein sequence ID" value="MBF1163705.1"/>
    <property type="molecule type" value="Genomic_DNA"/>
</dbReference>